<evidence type="ECO:0000256" key="1">
    <source>
        <dbReference type="SAM" id="Coils"/>
    </source>
</evidence>
<evidence type="ECO:0000313" key="3">
    <source>
        <dbReference type="Proteomes" id="UP000050761"/>
    </source>
</evidence>
<accession>A0A183G3G1</accession>
<keyword evidence="1" id="KW-0175">Coiled coil</keyword>
<reference evidence="2 3" key="1">
    <citation type="submission" date="2018-11" db="EMBL/GenBank/DDBJ databases">
        <authorList>
            <consortium name="Pathogen Informatics"/>
        </authorList>
    </citation>
    <scope>NUCLEOTIDE SEQUENCE [LARGE SCALE GENOMIC DNA]</scope>
</reference>
<name>A0A183G3G1_HELPZ</name>
<proteinExistence type="predicted"/>
<sequence length="219" mass="25275">MYHCRNYATSVNNCDFFLETSDGSSQQASDSFTNELETRLLSPSADRLGAVLSETEGKLRLFQNTLREEEALMTEWETQMELMKIRIDGRAPPDYEFVSYEEVTEVLKKFPDDTRGFALSLDRLLFIDEPWIMQIPMKKRLRCTAKIQTIKECIFFHYGVPRSLEKDIWRLACTALDARASRLRKSAAAATRNSFRTSTPTSDFQHGAGYYKGFKDNFI</sequence>
<feature type="coiled-coil region" evidence="1">
    <location>
        <begin position="52"/>
        <end position="86"/>
    </location>
</feature>
<dbReference type="Proteomes" id="UP000050761">
    <property type="component" value="Unassembled WGS sequence"/>
</dbReference>
<dbReference type="OrthoDB" id="5867080at2759"/>
<protein>
    <submittedName>
        <fullName evidence="4">FH2 domain-containing protein</fullName>
    </submittedName>
</protein>
<organism evidence="3 4">
    <name type="scientific">Heligmosomoides polygyrus</name>
    <name type="common">Parasitic roundworm</name>
    <dbReference type="NCBI Taxonomy" id="6339"/>
    <lineage>
        <taxon>Eukaryota</taxon>
        <taxon>Metazoa</taxon>
        <taxon>Ecdysozoa</taxon>
        <taxon>Nematoda</taxon>
        <taxon>Chromadorea</taxon>
        <taxon>Rhabditida</taxon>
        <taxon>Rhabditina</taxon>
        <taxon>Rhabditomorpha</taxon>
        <taxon>Strongyloidea</taxon>
        <taxon>Heligmosomidae</taxon>
        <taxon>Heligmosomoides</taxon>
    </lineage>
</organism>
<dbReference type="AlphaFoldDB" id="A0A183G3G1"/>
<dbReference type="EMBL" id="UZAH01029125">
    <property type="protein sequence ID" value="VDP04387.1"/>
    <property type="molecule type" value="Genomic_DNA"/>
</dbReference>
<accession>A0A3P7ZRU7</accession>
<keyword evidence="3" id="KW-1185">Reference proteome</keyword>
<evidence type="ECO:0000313" key="4">
    <source>
        <dbReference type="WBParaSite" id="HPBE_0001593901-mRNA-1"/>
    </source>
</evidence>
<gene>
    <name evidence="2" type="ORF">HPBE_LOCUS15938</name>
</gene>
<dbReference type="WBParaSite" id="HPBE_0001593901-mRNA-1">
    <property type="protein sequence ID" value="HPBE_0001593901-mRNA-1"/>
    <property type="gene ID" value="HPBE_0001593901"/>
</dbReference>
<reference evidence="4" key="2">
    <citation type="submission" date="2019-09" db="UniProtKB">
        <authorList>
            <consortium name="WormBaseParasite"/>
        </authorList>
    </citation>
    <scope>IDENTIFICATION</scope>
</reference>
<evidence type="ECO:0000313" key="2">
    <source>
        <dbReference type="EMBL" id="VDP04387.1"/>
    </source>
</evidence>